<dbReference type="GO" id="GO:0006357">
    <property type="term" value="P:regulation of transcription by RNA polymerase II"/>
    <property type="evidence" value="ECO:0007669"/>
    <property type="project" value="InterPro"/>
</dbReference>
<feature type="region of interest" description="Disordered" evidence="2">
    <location>
        <begin position="319"/>
        <end position="344"/>
    </location>
</feature>
<protein>
    <submittedName>
        <fullName evidence="3">Uncharacterized protein</fullName>
    </submittedName>
</protein>
<keyword evidence="1" id="KW-0195">Cyclin</keyword>
<evidence type="ECO:0000313" key="3">
    <source>
        <dbReference type="EMBL" id="EFO94184.1"/>
    </source>
</evidence>
<dbReference type="EMBL" id="DS268615">
    <property type="protein sequence ID" value="EFO94184.1"/>
    <property type="molecule type" value="Genomic_DNA"/>
</dbReference>
<dbReference type="PANTHER" id="PTHR10026">
    <property type="entry name" value="CYCLIN"/>
    <property type="match status" value="1"/>
</dbReference>
<sequence>MQQNGESDVADSARSKLIKTNWLHDEEDLINNSPSQLDGISFQLERLKKREGCEFIFNATKKVMEGIDETYALHFVFNQSHKKFIFSRLISTAAYFFHRFYTVQSLKKCDPIDVAAASVLVTCKPELYRTPLLNIVKIVWNHKYPSKQPTDEGLQQLKSLVILLEALLLKTLGFDLNIQLPHYFILKIMGEIDQGSGQNVEVVKSAYFLATEMLLFSNWSVRFSSPTIAAACLKIAGISHRQKMCDITRDNMGEDWYKVYEPSLKSKVIRYMTSEIVCGRVPAIYDLIREKDHRGFKKIITERENVYIRPIKSEWRTCGRKRHWTTQPHSSQNAASASNSSSNTKHIPSLLELHIPKMSDFERQNPSVFSQTSEEW</sequence>
<feature type="compositionally biased region" description="Low complexity" evidence="2">
    <location>
        <begin position="330"/>
        <end position="343"/>
    </location>
</feature>
<dbReference type="InParanoid" id="E3NE03"/>
<proteinExistence type="predicted"/>
<evidence type="ECO:0000313" key="4">
    <source>
        <dbReference type="Proteomes" id="UP000008281"/>
    </source>
</evidence>
<dbReference type="SUPFAM" id="SSF47954">
    <property type="entry name" value="Cyclin-like"/>
    <property type="match status" value="2"/>
</dbReference>
<dbReference type="HOGENOM" id="CLU_736175_0_0_1"/>
<dbReference type="Proteomes" id="UP000008281">
    <property type="component" value="Unassembled WGS sequence"/>
</dbReference>
<dbReference type="AlphaFoldDB" id="E3NE03"/>
<dbReference type="InterPro" id="IPR036915">
    <property type="entry name" value="Cyclin-like_sf"/>
</dbReference>
<gene>
    <name evidence="3" type="ORF">CRE_30472</name>
</gene>
<dbReference type="OrthoDB" id="25002at2759"/>
<evidence type="ECO:0000256" key="1">
    <source>
        <dbReference type="ARBA" id="ARBA00023127"/>
    </source>
</evidence>
<dbReference type="InterPro" id="IPR043198">
    <property type="entry name" value="Cyclin/Ssn8"/>
</dbReference>
<dbReference type="GO" id="GO:0016538">
    <property type="term" value="F:cyclin-dependent protein serine/threonine kinase regulator activity"/>
    <property type="evidence" value="ECO:0007669"/>
    <property type="project" value="InterPro"/>
</dbReference>
<dbReference type="STRING" id="31234.E3NE03"/>
<dbReference type="Gene3D" id="1.10.472.10">
    <property type="entry name" value="Cyclin-like"/>
    <property type="match status" value="2"/>
</dbReference>
<dbReference type="eggNOG" id="KOG0834">
    <property type="taxonomic scope" value="Eukaryota"/>
</dbReference>
<evidence type="ECO:0000256" key="2">
    <source>
        <dbReference type="SAM" id="MobiDB-lite"/>
    </source>
</evidence>
<reference evidence="3" key="1">
    <citation type="submission" date="2007-07" db="EMBL/GenBank/DDBJ databases">
        <title>PCAP assembly of the Caenorhabditis remanei genome.</title>
        <authorList>
            <consortium name="The Caenorhabditis remanei Sequencing Consortium"/>
            <person name="Wilson R.K."/>
        </authorList>
    </citation>
    <scope>NUCLEOTIDE SEQUENCE [LARGE SCALE GENOMIC DNA]</scope>
    <source>
        <strain evidence="3">PB4641</strain>
    </source>
</reference>
<organism evidence="4">
    <name type="scientific">Caenorhabditis remanei</name>
    <name type="common">Caenorhabditis vulgaris</name>
    <dbReference type="NCBI Taxonomy" id="31234"/>
    <lineage>
        <taxon>Eukaryota</taxon>
        <taxon>Metazoa</taxon>
        <taxon>Ecdysozoa</taxon>
        <taxon>Nematoda</taxon>
        <taxon>Chromadorea</taxon>
        <taxon>Rhabditida</taxon>
        <taxon>Rhabditina</taxon>
        <taxon>Rhabditomorpha</taxon>
        <taxon>Rhabditoidea</taxon>
        <taxon>Rhabditidae</taxon>
        <taxon>Peloderinae</taxon>
        <taxon>Caenorhabditis</taxon>
    </lineage>
</organism>
<keyword evidence="4" id="KW-1185">Reference proteome</keyword>
<accession>E3NE03</accession>
<name>E3NE03_CAERE</name>
<dbReference type="Pfam" id="PF21797">
    <property type="entry name" value="CycT2-like_C"/>
    <property type="match status" value="1"/>
</dbReference>